<dbReference type="InterPro" id="IPR006554">
    <property type="entry name" value="Helicase-like_DEXD_c2"/>
</dbReference>
<dbReference type="SMART" id="SM00490">
    <property type="entry name" value="HELICc"/>
    <property type="match status" value="1"/>
</dbReference>
<dbReference type="InterPro" id="IPR013520">
    <property type="entry name" value="Ribonucl_H"/>
</dbReference>
<dbReference type="InterPro" id="IPR006555">
    <property type="entry name" value="ATP-dep_Helicase_C"/>
</dbReference>
<dbReference type="CDD" id="cd17920">
    <property type="entry name" value="DEXHc_RecQ"/>
    <property type="match status" value="1"/>
</dbReference>
<dbReference type="GO" id="GO:0016818">
    <property type="term" value="F:hydrolase activity, acting on acid anhydrides, in phosphorus-containing anhydrides"/>
    <property type="evidence" value="ECO:0007669"/>
    <property type="project" value="InterPro"/>
</dbReference>
<evidence type="ECO:0000259" key="15">
    <source>
        <dbReference type="PROSITE" id="PS51194"/>
    </source>
</evidence>
<dbReference type="GO" id="GO:0006281">
    <property type="term" value="P:DNA repair"/>
    <property type="evidence" value="ECO:0007669"/>
    <property type="project" value="TreeGrafter"/>
</dbReference>
<keyword evidence="5 16" id="KW-0347">Helicase</keyword>
<proteinExistence type="inferred from homology"/>
<sequence length="1714" mass="190940">MSPLLQKVLDYLRTHGPQAEDDLLEVFNLKRSLLTRLFKEAHGQLRQQGEYLFVPGQEERVSELQGRPPDQVTSFVIVDTETTSVDRIEARLLEVAALRIEDGQVAQRLQLLVSGERVPGHITELTGITQDMLNAEGKPLPEVLAALQRFIGDLPLVGHNILGYDVPLLRRFYREHGMSFHSPVVLDTLLLAPLAFAAEQPPVERYGLEGLHARFCGTVHAEAHRALADCEATFHVLEVIIQRLAELPSDDRKLLAALPIPELSLAFAHEHLTAPVLERLSARLAGTVTGVKAIWSAGRQPGKVKEMLPQPRPGQLDMADAVSRTLAGPGRLVVEAPTGTGKTRAYLYPALLQGQPGKPVVISTHTKQLQDQIVQEARDLAEGGFAVRVVALKGQSNYLCPERLHMLLARRHQADTTRPDQPGPLLMPPGEARALALLMLHIAAGEYGAVPNSAITRSPEYQRAKIVTSTVARRCRDACPFAGACAYHRTQALVPQAQVVVVNHALLLRSHLAGIEQEALPFERVVIDEAHDLQDAALSALRREVSSDAILSVAREFLRRTQGEPAGLLPNIAALARQAGDENLSGYVQNAVRAFDLLVMRVDTWQAALQVFAMQYGQGSESFGFQAAVEPLVKQSAEWSAVRKAAEDLTVSLKYCAGFVPRLSEGSDIRLDLDALLVRLNDQIDTLNALMQQTLDGAHVYAVQTGEESASIWAVPLWLSSALEALWQKTPHLVFTSATLRVPGTWEAEGTGDPADFGVFQRDIALPPAEYLVLPPVLPYEQGHVLLTNHMPLVHHPDFPVFMGQELSNLAGQTPHQSLHIFTANERLKRASRHMSRPHLNSVRDGTQRTVQDLRREEGLHALGSAGFLQGVDIRDLSMVSLDKTPFPIPDLILEAQRRDINDFEKYWTTIYLPRAVLKFVQGFGRLIRNDRQGMPPGAFVVWDKRLAFAHYQDRFLGALPIPPHNIHRARNRDDFYQQLGQLWDRPLTYEELISPKMQAINRYREALRGLEEPQRRAKLEEALAELFEFPSATFRQGQYEGVVAALDGIDVLAVLPTGAGKSLIFQLPAVLAEGYTVVVSPLVALIQDQVSRLQQLGLPAAGLWGGLSRAEQESTLEDVTCGRVKLLYLAPERIRKSVSVRKLLQSLPPERVVYDEAHTLLEWGHDFRPDYLHVRQELLTLGVKVPVSAFTATATPETRRKLIQVLEMDGPERIELGVRRHNLYYEVVDVKARATAPARDASRQGKPRKTSRDEYLLTMLAGLKSNEDTRDGRAIVYVGSRKKAERLAAMIGEIGVEVAAYHAGLSPAVRTELLDQFQARFIRVMVATNAFGMGVDAPDIHLVVHYDAPLSLESYVQEAGRAGRDPAIQARAVLLWSTGSERRARYLIDHSYPDVTQAQTLLNVIKNPLGFPTLSELGQCDGVDLNTLPTLLHLLEVSGALRYSYVPGLCRVYPYYGVELPDDGAVRELVERTRIEPVHLSRKYRRDASNIEDRLMAYQRDGKLGVMLLEPALTIDVRQDRVALTSYEEQVRGLKQAKYARFEELKKVLLDHRTCRGYQLQLHFERRGERCGNCDVCDPGRPAPWSGTEVDFGNLWNPRKELLRLLWHLDKQDHTVGRNTLVRILRNEDTKAFQAAGTPEATAKSFHWKEKSAPNFGKLRFLAGTEIRQALDHLCGQGLAVVEQRSFRAGQDPLPVVVLTDQGRREVKQWSAS</sequence>
<keyword evidence="4 16" id="KW-0378">Hydrolase</keyword>
<evidence type="ECO:0000313" key="17">
    <source>
        <dbReference type="Proteomes" id="UP000286287"/>
    </source>
</evidence>
<comment type="caution">
    <text evidence="16">The sequence shown here is derived from an EMBL/GenBank/DDBJ whole genome shotgun (WGS) entry which is preliminary data.</text>
</comment>
<feature type="domain" description="Helicase ATP-binding" evidence="13">
    <location>
        <begin position="323"/>
        <end position="560"/>
    </location>
</feature>
<dbReference type="InterPro" id="IPR010614">
    <property type="entry name" value="RAD3-like_helicase_DEAD"/>
</dbReference>
<dbReference type="SMART" id="SM00487">
    <property type="entry name" value="DEXDc"/>
    <property type="match status" value="2"/>
</dbReference>
<evidence type="ECO:0000256" key="12">
    <source>
        <dbReference type="ARBA" id="ARBA00034808"/>
    </source>
</evidence>
<reference evidence="16 17" key="1">
    <citation type="submission" date="2018-09" db="EMBL/GenBank/DDBJ databases">
        <authorList>
            <person name="Zhu H."/>
        </authorList>
    </citation>
    <scope>NUCLEOTIDE SEQUENCE [LARGE SCALE GENOMIC DNA]</scope>
    <source>
        <strain evidence="16 17">K2S05-167</strain>
    </source>
</reference>
<keyword evidence="10" id="KW-0413">Isomerase</keyword>
<dbReference type="Gene3D" id="3.30.420.10">
    <property type="entry name" value="Ribonuclease H-like superfamily/Ribonuclease H"/>
    <property type="match status" value="1"/>
</dbReference>
<dbReference type="SUPFAM" id="SSF52540">
    <property type="entry name" value="P-loop containing nucleoside triphosphate hydrolases"/>
    <property type="match status" value="2"/>
</dbReference>
<dbReference type="CDD" id="cd06127">
    <property type="entry name" value="DEDDh"/>
    <property type="match status" value="1"/>
</dbReference>
<dbReference type="InterPro" id="IPR001650">
    <property type="entry name" value="Helicase_C-like"/>
</dbReference>
<dbReference type="GO" id="GO:0005524">
    <property type="term" value="F:ATP binding"/>
    <property type="evidence" value="ECO:0007669"/>
    <property type="project" value="UniProtKB-KW"/>
</dbReference>
<dbReference type="InterPro" id="IPR014013">
    <property type="entry name" value="Helic_SF1/SF2_ATP-bd_DinG/Rad3"/>
</dbReference>
<evidence type="ECO:0000256" key="11">
    <source>
        <dbReference type="ARBA" id="ARBA00034617"/>
    </source>
</evidence>
<dbReference type="GO" id="GO:0043138">
    <property type="term" value="F:3'-5' DNA helicase activity"/>
    <property type="evidence" value="ECO:0007669"/>
    <property type="project" value="UniProtKB-EC"/>
</dbReference>
<dbReference type="Pfam" id="PF00270">
    <property type="entry name" value="DEAD"/>
    <property type="match status" value="2"/>
</dbReference>
<comment type="catalytic activity">
    <reaction evidence="11">
        <text>Couples ATP hydrolysis with the unwinding of duplex DNA by translocating in the 3'-5' direction.</text>
        <dbReference type="EC" id="5.6.2.4"/>
    </reaction>
</comment>
<keyword evidence="2" id="KW-0479">Metal-binding</keyword>
<feature type="domain" description="Helicase C-terminal" evidence="15">
    <location>
        <begin position="1256"/>
        <end position="1410"/>
    </location>
</feature>
<dbReference type="NCBIfam" id="TIGR00614">
    <property type="entry name" value="recQ_fam"/>
    <property type="match status" value="1"/>
</dbReference>
<dbReference type="Proteomes" id="UP000286287">
    <property type="component" value="Unassembled WGS sequence"/>
</dbReference>
<dbReference type="InterPro" id="IPR014001">
    <property type="entry name" value="Helicase_ATP-bd"/>
</dbReference>
<dbReference type="PROSITE" id="PS51194">
    <property type="entry name" value="HELICASE_CTER"/>
    <property type="match status" value="1"/>
</dbReference>
<name>A0A418VHG6_9DEIO</name>
<dbReference type="GO" id="GO:0009378">
    <property type="term" value="F:four-way junction helicase activity"/>
    <property type="evidence" value="ECO:0007669"/>
    <property type="project" value="TreeGrafter"/>
</dbReference>
<keyword evidence="8" id="KW-0411">Iron-sulfur</keyword>
<dbReference type="SMART" id="SM00479">
    <property type="entry name" value="EXOIII"/>
    <property type="match status" value="1"/>
</dbReference>
<keyword evidence="17" id="KW-1185">Reference proteome</keyword>
<dbReference type="FunFam" id="3.30.420.10:FF:000045">
    <property type="entry name" value="3'-5' exonuclease DinG"/>
    <property type="match status" value="1"/>
</dbReference>
<evidence type="ECO:0000256" key="8">
    <source>
        <dbReference type="ARBA" id="ARBA00023014"/>
    </source>
</evidence>
<keyword evidence="3" id="KW-0547">Nucleotide-binding</keyword>
<evidence type="ECO:0000256" key="1">
    <source>
        <dbReference type="ARBA" id="ARBA00005446"/>
    </source>
</evidence>
<keyword evidence="9" id="KW-0238">DNA-binding</keyword>
<dbReference type="Pfam" id="PF00929">
    <property type="entry name" value="RNase_T"/>
    <property type="match status" value="1"/>
</dbReference>
<evidence type="ECO:0000256" key="7">
    <source>
        <dbReference type="ARBA" id="ARBA00023004"/>
    </source>
</evidence>
<dbReference type="InterPro" id="IPR027417">
    <property type="entry name" value="P-loop_NTPase"/>
</dbReference>
<dbReference type="Pfam" id="PF13307">
    <property type="entry name" value="Helicase_C_2"/>
    <property type="match status" value="1"/>
</dbReference>
<evidence type="ECO:0000256" key="2">
    <source>
        <dbReference type="ARBA" id="ARBA00022723"/>
    </source>
</evidence>
<dbReference type="GO" id="GO:0051536">
    <property type="term" value="F:iron-sulfur cluster binding"/>
    <property type="evidence" value="ECO:0007669"/>
    <property type="project" value="UniProtKB-KW"/>
</dbReference>
<dbReference type="InterPro" id="IPR036388">
    <property type="entry name" value="WH-like_DNA-bd_sf"/>
</dbReference>
<dbReference type="Pfam" id="PF06733">
    <property type="entry name" value="DEAD_2"/>
    <property type="match status" value="1"/>
</dbReference>
<feature type="domain" description="Helicase ATP-binding" evidence="13">
    <location>
        <begin position="1043"/>
        <end position="1213"/>
    </location>
</feature>
<comment type="similarity">
    <text evidence="1">Belongs to the helicase family. RecQ subfamily.</text>
</comment>
<dbReference type="InterPro" id="IPR036397">
    <property type="entry name" value="RNaseH_sf"/>
</dbReference>
<evidence type="ECO:0000256" key="4">
    <source>
        <dbReference type="ARBA" id="ARBA00022801"/>
    </source>
</evidence>
<dbReference type="GO" id="GO:0046872">
    <property type="term" value="F:metal ion binding"/>
    <property type="evidence" value="ECO:0007669"/>
    <property type="project" value="UniProtKB-KW"/>
</dbReference>
<evidence type="ECO:0000259" key="14">
    <source>
        <dbReference type="PROSITE" id="PS51193"/>
    </source>
</evidence>
<dbReference type="PROSITE" id="PS51192">
    <property type="entry name" value="HELICASE_ATP_BIND_1"/>
    <property type="match status" value="2"/>
</dbReference>
<organism evidence="16 17">
    <name type="scientific">Deinococcus cavernae</name>
    <dbReference type="NCBI Taxonomy" id="2320857"/>
    <lineage>
        <taxon>Bacteria</taxon>
        <taxon>Thermotogati</taxon>
        <taxon>Deinococcota</taxon>
        <taxon>Deinococci</taxon>
        <taxon>Deinococcales</taxon>
        <taxon>Deinococcaceae</taxon>
        <taxon>Deinococcus</taxon>
    </lineage>
</organism>
<dbReference type="InterPro" id="IPR012337">
    <property type="entry name" value="RNaseH-like_sf"/>
</dbReference>
<dbReference type="PANTHER" id="PTHR13710">
    <property type="entry name" value="DNA HELICASE RECQ FAMILY MEMBER"/>
    <property type="match status" value="1"/>
</dbReference>
<feature type="domain" description="Helicase ATP-binding" evidence="14">
    <location>
        <begin position="301"/>
        <end position="604"/>
    </location>
</feature>
<dbReference type="GO" id="GO:0006310">
    <property type="term" value="P:DNA recombination"/>
    <property type="evidence" value="ECO:0007669"/>
    <property type="project" value="InterPro"/>
</dbReference>
<dbReference type="SUPFAM" id="SSF53098">
    <property type="entry name" value="Ribonuclease H-like"/>
    <property type="match status" value="1"/>
</dbReference>
<evidence type="ECO:0000256" key="10">
    <source>
        <dbReference type="ARBA" id="ARBA00023235"/>
    </source>
</evidence>
<dbReference type="EC" id="5.6.2.4" evidence="12"/>
<dbReference type="Gene3D" id="1.10.10.10">
    <property type="entry name" value="Winged helix-like DNA-binding domain superfamily/Winged helix DNA-binding domain"/>
    <property type="match status" value="1"/>
</dbReference>
<evidence type="ECO:0000256" key="5">
    <source>
        <dbReference type="ARBA" id="ARBA00022806"/>
    </source>
</evidence>
<dbReference type="InterPro" id="IPR004589">
    <property type="entry name" value="DNA_helicase_ATP-dep_RecQ"/>
</dbReference>
<evidence type="ECO:0000256" key="9">
    <source>
        <dbReference type="ARBA" id="ARBA00023125"/>
    </source>
</evidence>
<dbReference type="EMBL" id="QYUJ01000004">
    <property type="protein sequence ID" value="RJF75576.1"/>
    <property type="molecule type" value="Genomic_DNA"/>
</dbReference>
<dbReference type="SMART" id="SM00488">
    <property type="entry name" value="DEXDc2"/>
    <property type="match status" value="1"/>
</dbReference>
<dbReference type="SMART" id="SM00491">
    <property type="entry name" value="HELICc2"/>
    <property type="match status" value="1"/>
</dbReference>
<evidence type="ECO:0000259" key="13">
    <source>
        <dbReference type="PROSITE" id="PS51192"/>
    </source>
</evidence>
<dbReference type="PROSITE" id="PS51193">
    <property type="entry name" value="HELICASE_ATP_BIND_2"/>
    <property type="match status" value="1"/>
</dbReference>
<dbReference type="Gene3D" id="3.40.50.300">
    <property type="entry name" value="P-loop containing nucleotide triphosphate hydrolases"/>
    <property type="match status" value="4"/>
</dbReference>
<keyword evidence="7" id="KW-0408">Iron</keyword>
<dbReference type="GO" id="GO:0005694">
    <property type="term" value="C:chromosome"/>
    <property type="evidence" value="ECO:0007669"/>
    <property type="project" value="TreeGrafter"/>
</dbReference>
<evidence type="ECO:0000313" key="16">
    <source>
        <dbReference type="EMBL" id="RJF75576.1"/>
    </source>
</evidence>
<evidence type="ECO:0000256" key="6">
    <source>
        <dbReference type="ARBA" id="ARBA00022840"/>
    </source>
</evidence>
<keyword evidence="6" id="KW-0067">ATP-binding</keyword>
<dbReference type="Pfam" id="PF00271">
    <property type="entry name" value="Helicase_C"/>
    <property type="match status" value="1"/>
</dbReference>
<protein>
    <recommendedName>
        <fullName evidence="12">DNA 3'-5' helicase</fullName>
        <ecNumber evidence="12">5.6.2.4</ecNumber>
    </recommendedName>
</protein>
<evidence type="ECO:0000256" key="3">
    <source>
        <dbReference type="ARBA" id="ARBA00022741"/>
    </source>
</evidence>
<dbReference type="GO" id="GO:0005737">
    <property type="term" value="C:cytoplasm"/>
    <property type="evidence" value="ECO:0007669"/>
    <property type="project" value="TreeGrafter"/>
</dbReference>
<dbReference type="PANTHER" id="PTHR13710:SF105">
    <property type="entry name" value="ATP-DEPENDENT DNA HELICASE Q1"/>
    <property type="match status" value="1"/>
</dbReference>
<accession>A0A418VHG6</accession>
<dbReference type="RefSeq" id="WP_119760012.1">
    <property type="nucleotide sequence ID" value="NZ_QYUJ01000004.1"/>
</dbReference>
<dbReference type="OrthoDB" id="9803913at2"/>
<dbReference type="GO" id="GO:0004527">
    <property type="term" value="F:exonuclease activity"/>
    <property type="evidence" value="ECO:0007669"/>
    <property type="project" value="UniProtKB-ARBA"/>
</dbReference>
<dbReference type="InterPro" id="IPR011545">
    <property type="entry name" value="DEAD/DEAH_box_helicase_dom"/>
</dbReference>
<dbReference type="GO" id="GO:0003677">
    <property type="term" value="F:DNA binding"/>
    <property type="evidence" value="ECO:0007669"/>
    <property type="project" value="UniProtKB-KW"/>
</dbReference>
<gene>
    <name evidence="16" type="ORF">D3875_00570</name>
</gene>